<dbReference type="RefSeq" id="WP_307683036.1">
    <property type="nucleotide sequence ID" value="NZ_JAUSQX010000001.1"/>
</dbReference>
<evidence type="ECO:0000256" key="1">
    <source>
        <dbReference type="ARBA" id="ARBA00006315"/>
    </source>
</evidence>
<dbReference type="PANTHER" id="PTHR11060:SF0">
    <property type="entry name" value="PROTEIN MEMO1"/>
    <property type="match status" value="1"/>
</dbReference>
<dbReference type="CDD" id="cd07361">
    <property type="entry name" value="MEMO_like"/>
    <property type="match status" value="1"/>
</dbReference>
<accession>A0ABT9NHG0</accession>
<gene>
    <name evidence="3" type="ORF">J2S70_001423</name>
</gene>
<dbReference type="HAMAP" id="MF_00055">
    <property type="entry name" value="MEMO1"/>
    <property type="match status" value="1"/>
</dbReference>
<protein>
    <recommendedName>
        <fullName evidence="2">MEMO1 family protein J2S70_001423</fullName>
    </recommendedName>
</protein>
<evidence type="ECO:0000313" key="3">
    <source>
        <dbReference type="EMBL" id="MDP9806841.1"/>
    </source>
</evidence>
<sequence>MSVRTPAVAGSFYPEAPPELENALDQAFAAASQVAVSDVVESAHKQPSALSNARDLVGNPAVKALVVPHAGWMFSGSTAANAYRLLAGRFEIQRVVILGPAHRVWVPGLAMSSDSRWQTPTGELAVHYSESLRELPFVDTNDDTHAHEHSLEVQLPFIQRMLGDVEISPLVVGSAPAEQVAEALDAVWGGPETLILISTDLSHYLGYRHAIDADRETIQKILWLDSTVVSDRACGSYPLNGMLLAAKRRGMNIRLLASCNSGDASGNLDRVVGYAAFALTENSPTDATK</sequence>
<evidence type="ECO:0000313" key="4">
    <source>
        <dbReference type="Proteomes" id="UP001243212"/>
    </source>
</evidence>
<dbReference type="EMBL" id="JAUSQX010000001">
    <property type="protein sequence ID" value="MDP9806841.1"/>
    <property type="molecule type" value="Genomic_DNA"/>
</dbReference>
<name>A0ABT9NHG0_9ACTO</name>
<reference evidence="3 4" key="1">
    <citation type="submission" date="2023-07" db="EMBL/GenBank/DDBJ databases">
        <title>Sequencing the genomes of 1000 actinobacteria strains.</title>
        <authorList>
            <person name="Klenk H.-P."/>
        </authorList>
    </citation>
    <scope>NUCLEOTIDE SEQUENCE [LARGE SCALE GENOMIC DNA]</scope>
    <source>
        <strain evidence="3 4">DSM 17163</strain>
    </source>
</reference>
<dbReference type="InterPro" id="IPR002737">
    <property type="entry name" value="MEMO1_fam"/>
</dbReference>
<comment type="similarity">
    <text evidence="1 2">Belongs to the MEMO1 family.</text>
</comment>
<comment type="caution">
    <text evidence="3">The sequence shown here is derived from an EMBL/GenBank/DDBJ whole genome shotgun (WGS) entry which is preliminary data.</text>
</comment>
<dbReference type="Pfam" id="PF01875">
    <property type="entry name" value="Memo"/>
    <property type="match status" value="1"/>
</dbReference>
<organism evidence="3 4">
    <name type="scientific">Trueperella bonasi</name>
    <dbReference type="NCBI Taxonomy" id="312286"/>
    <lineage>
        <taxon>Bacteria</taxon>
        <taxon>Bacillati</taxon>
        <taxon>Actinomycetota</taxon>
        <taxon>Actinomycetes</taxon>
        <taxon>Actinomycetales</taxon>
        <taxon>Actinomycetaceae</taxon>
        <taxon>Trueperella</taxon>
    </lineage>
</organism>
<evidence type="ECO:0000256" key="2">
    <source>
        <dbReference type="HAMAP-Rule" id="MF_00055"/>
    </source>
</evidence>
<dbReference type="Proteomes" id="UP001243212">
    <property type="component" value="Unassembled WGS sequence"/>
</dbReference>
<dbReference type="Gene3D" id="3.40.830.10">
    <property type="entry name" value="LigB-like"/>
    <property type="match status" value="1"/>
</dbReference>
<proteinExistence type="inferred from homology"/>
<keyword evidence="4" id="KW-1185">Reference proteome</keyword>
<dbReference type="NCBIfam" id="TIGR04336">
    <property type="entry name" value="AmmeMemoSam_B"/>
    <property type="match status" value="1"/>
</dbReference>
<dbReference type="PANTHER" id="PTHR11060">
    <property type="entry name" value="PROTEIN MEMO1"/>
    <property type="match status" value="1"/>
</dbReference>